<dbReference type="Pfam" id="PF01168">
    <property type="entry name" value="Ala_racemase_N"/>
    <property type="match status" value="1"/>
</dbReference>
<organism evidence="2 3">
    <name type="scientific">Amycolatopsis dendrobii</name>
    <dbReference type="NCBI Taxonomy" id="2760662"/>
    <lineage>
        <taxon>Bacteria</taxon>
        <taxon>Bacillati</taxon>
        <taxon>Actinomycetota</taxon>
        <taxon>Actinomycetes</taxon>
        <taxon>Pseudonocardiales</taxon>
        <taxon>Pseudonocardiaceae</taxon>
        <taxon>Amycolatopsis</taxon>
    </lineage>
</organism>
<reference evidence="2 3" key="1">
    <citation type="submission" date="2020-08" db="EMBL/GenBank/DDBJ databases">
        <title>Amycolatopsis sp. nov. DR6-1 isolated from Dendrobium heterocarpum.</title>
        <authorList>
            <person name="Tedsree N."/>
            <person name="Kuncharoen N."/>
            <person name="Likhitwitayawuid K."/>
            <person name="Tanasupawat S."/>
        </authorList>
    </citation>
    <scope>NUCLEOTIDE SEQUENCE [LARGE SCALE GENOMIC DNA]</scope>
    <source>
        <strain evidence="2 3">DR6-1</strain>
    </source>
</reference>
<dbReference type="Gene3D" id="3.20.20.10">
    <property type="entry name" value="Alanine racemase"/>
    <property type="match status" value="1"/>
</dbReference>
<dbReference type="CDD" id="cd06813">
    <property type="entry name" value="PLPDE_III_DSD_D-TA_like_2"/>
    <property type="match status" value="1"/>
</dbReference>
<dbReference type="RefSeq" id="WP_182893566.1">
    <property type="nucleotide sequence ID" value="NZ_JACGZW010000009.1"/>
</dbReference>
<proteinExistence type="predicted"/>
<dbReference type="InterPro" id="IPR029066">
    <property type="entry name" value="PLP-binding_barrel"/>
</dbReference>
<feature type="domain" description="Alanine racemase N-terminal" evidence="1">
    <location>
        <begin position="22"/>
        <end position="192"/>
    </location>
</feature>
<evidence type="ECO:0000313" key="2">
    <source>
        <dbReference type="EMBL" id="MBB1156639.1"/>
    </source>
</evidence>
<dbReference type="EMBL" id="JACGZW010000009">
    <property type="protein sequence ID" value="MBB1156639.1"/>
    <property type="molecule type" value="Genomic_DNA"/>
</dbReference>
<protein>
    <submittedName>
        <fullName evidence="2">Amino acid deaminase/aldolase</fullName>
    </submittedName>
</protein>
<dbReference type="PANTHER" id="PTHR28004:SF2">
    <property type="entry name" value="D-SERINE DEHYDRATASE"/>
    <property type="match status" value="1"/>
</dbReference>
<dbReference type="InterPro" id="IPR051466">
    <property type="entry name" value="D-amino_acid_metab_enzyme"/>
</dbReference>
<comment type="caution">
    <text evidence="2">The sequence shown here is derived from an EMBL/GenBank/DDBJ whole genome shotgun (WGS) entry which is preliminary data.</text>
</comment>
<keyword evidence="3" id="KW-1185">Reference proteome</keyword>
<dbReference type="GO" id="GO:0036088">
    <property type="term" value="P:D-serine catabolic process"/>
    <property type="evidence" value="ECO:0007669"/>
    <property type="project" value="TreeGrafter"/>
</dbReference>
<dbReference type="Proteomes" id="UP000526734">
    <property type="component" value="Unassembled WGS sequence"/>
</dbReference>
<name>A0A7W3W0K1_9PSEU</name>
<evidence type="ECO:0000259" key="1">
    <source>
        <dbReference type="Pfam" id="PF01168"/>
    </source>
</evidence>
<gene>
    <name evidence="2" type="ORF">H4281_26095</name>
</gene>
<accession>A0A7W3W0K1</accession>
<evidence type="ECO:0000313" key="3">
    <source>
        <dbReference type="Proteomes" id="UP000526734"/>
    </source>
</evidence>
<dbReference type="InterPro" id="IPR001608">
    <property type="entry name" value="Ala_racemase_N"/>
</dbReference>
<dbReference type="GO" id="GO:0008721">
    <property type="term" value="F:D-serine ammonia-lyase activity"/>
    <property type="evidence" value="ECO:0007669"/>
    <property type="project" value="TreeGrafter"/>
</dbReference>
<sequence>MTTSAHGYDLATKDLDPPLAIVDLDAFDANADDLLRRAAGKPIRVVSKSVRCRALLERALARDGFEGLMCYSLAEAVWHAELGTSDDIVVAYPTADHEALRRLAASERARAAVTIMVDSTEHLDLVDAALGHGHPDIRVCLELDASWRPLPGVHVGTRRSPVFKPAQAVAIARRIVTRPGFQLVGMMAYEGQIAGLGDAAGKGLQNRVIGWMQHRSAAELARRRGAAVRAVREVADLEFVNGGGTGSIETTGAEDVVTEIAAGSGFLAPTLFDGYSHFQPRPAALFALPVVRRPAKNVATLYSGGYIASGPTGPSREPSPYLPEGLRLLGFEGAGEVQTPVTGEAARTLRLGDRVWLRHAKAGELAERFLAYHLVRGSQVERTVPTYRGEGQNFG</sequence>
<dbReference type="SUPFAM" id="SSF51419">
    <property type="entry name" value="PLP-binding barrel"/>
    <property type="match status" value="1"/>
</dbReference>
<dbReference type="AlphaFoldDB" id="A0A7W3W0K1"/>
<dbReference type="PANTHER" id="PTHR28004">
    <property type="entry name" value="ZGC:162816-RELATED"/>
    <property type="match status" value="1"/>
</dbReference>